<proteinExistence type="predicted"/>
<evidence type="ECO:0000313" key="2">
    <source>
        <dbReference type="EMBL" id="MED6200717.1"/>
    </source>
</evidence>
<evidence type="ECO:0000313" key="3">
    <source>
        <dbReference type="Proteomes" id="UP001341840"/>
    </source>
</evidence>
<comment type="caution">
    <text evidence="2">The sequence shown here is derived from an EMBL/GenBank/DDBJ whole genome shotgun (WGS) entry which is preliminary data.</text>
</comment>
<accession>A0ABU6XQP5</accession>
<dbReference type="Proteomes" id="UP001341840">
    <property type="component" value="Unassembled WGS sequence"/>
</dbReference>
<dbReference type="PANTHER" id="PTHR46328">
    <property type="entry name" value="FAR-RED IMPAIRED RESPONSIVE (FAR1) FAMILY PROTEIN-RELATED"/>
    <property type="match status" value="1"/>
</dbReference>
<evidence type="ECO:0000259" key="1">
    <source>
        <dbReference type="Pfam" id="PF03101"/>
    </source>
</evidence>
<dbReference type="Pfam" id="PF03101">
    <property type="entry name" value="FAR1"/>
    <property type="match status" value="1"/>
</dbReference>
<dbReference type="InterPro" id="IPR004330">
    <property type="entry name" value="FAR1_DNA_bnd_dom"/>
</dbReference>
<dbReference type="EMBL" id="JASCZI010213025">
    <property type="protein sequence ID" value="MED6200717.1"/>
    <property type="molecule type" value="Genomic_DNA"/>
</dbReference>
<keyword evidence="3" id="KW-1185">Reference proteome</keyword>
<name>A0ABU6XQP5_9FABA</name>
<feature type="domain" description="FAR1" evidence="1">
    <location>
        <begin position="51"/>
        <end position="125"/>
    </location>
</feature>
<sequence length="129" mass="14349">MADSVSNPSIQRELSLNSAAEGIVEGLSHVDEEYIPKVGMTFLTIEEANVFYKEYAKRAGFATKIRNSNKNKDTGAIKNQLITCNREGKTKSDLLEAEKTNPMSPTNCPARVYVHIQKKSQLFIISKVV</sequence>
<organism evidence="2 3">
    <name type="scientific">Stylosanthes scabra</name>
    <dbReference type="NCBI Taxonomy" id="79078"/>
    <lineage>
        <taxon>Eukaryota</taxon>
        <taxon>Viridiplantae</taxon>
        <taxon>Streptophyta</taxon>
        <taxon>Embryophyta</taxon>
        <taxon>Tracheophyta</taxon>
        <taxon>Spermatophyta</taxon>
        <taxon>Magnoliopsida</taxon>
        <taxon>eudicotyledons</taxon>
        <taxon>Gunneridae</taxon>
        <taxon>Pentapetalae</taxon>
        <taxon>rosids</taxon>
        <taxon>fabids</taxon>
        <taxon>Fabales</taxon>
        <taxon>Fabaceae</taxon>
        <taxon>Papilionoideae</taxon>
        <taxon>50 kb inversion clade</taxon>
        <taxon>dalbergioids sensu lato</taxon>
        <taxon>Dalbergieae</taxon>
        <taxon>Pterocarpus clade</taxon>
        <taxon>Stylosanthes</taxon>
    </lineage>
</organism>
<gene>
    <name evidence="2" type="ORF">PIB30_088000</name>
</gene>
<protein>
    <recommendedName>
        <fullName evidence="1">FAR1 domain-containing protein</fullName>
    </recommendedName>
</protein>
<reference evidence="2 3" key="1">
    <citation type="journal article" date="2023" name="Plants (Basel)">
        <title>Bridging the Gap: Combining Genomics and Transcriptomics Approaches to Understand Stylosanthes scabra, an Orphan Legume from the Brazilian Caatinga.</title>
        <authorList>
            <person name="Ferreira-Neto J.R.C."/>
            <person name="da Silva M.D."/>
            <person name="Binneck E."/>
            <person name="de Melo N.F."/>
            <person name="da Silva R.H."/>
            <person name="de Melo A.L.T.M."/>
            <person name="Pandolfi V."/>
            <person name="Bustamante F.O."/>
            <person name="Brasileiro-Vidal A.C."/>
            <person name="Benko-Iseppon A.M."/>
        </authorList>
    </citation>
    <scope>NUCLEOTIDE SEQUENCE [LARGE SCALE GENOMIC DNA]</scope>
    <source>
        <tissue evidence="2">Leaves</tissue>
    </source>
</reference>